<name>A0AAW1RAI6_9CHLO</name>
<comment type="caution">
    <text evidence="2">The sequence shown here is derived from an EMBL/GenBank/DDBJ whole genome shotgun (WGS) entry which is preliminary data.</text>
</comment>
<dbReference type="InterPro" id="IPR015421">
    <property type="entry name" value="PyrdxlP-dep_Trfase_major"/>
</dbReference>
<reference evidence="2 3" key="1">
    <citation type="journal article" date="2024" name="Nat. Commun.">
        <title>Phylogenomics reveals the evolutionary origins of lichenization in chlorophyte algae.</title>
        <authorList>
            <person name="Puginier C."/>
            <person name="Libourel C."/>
            <person name="Otte J."/>
            <person name="Skaloud P."/>
            <person name="Haon M."/>
            <person name="Grisel S."/>
            <person name="Petersen M."/>
            <person name="Berrin J.G."/>
            <person name="Delaux P.M."/>
            <person name="Dal Grande F."/>
            <person name="Keller J."/>
        </authorList>
    </citation>
    <scope>NUCLEOTIDE SEQUENCE [LARGE SCALE GENOMIC DNA]</scope>
    <source>
        <strain evidence="2 3">SAG 2145</strain>
    </source>
</reference>
<dbReference type="Gene3D" id="3.90.1150.60">
    <property type="entry name" value="Methioning gamme-lyase, C-terminal domain"/>
    <property type="match status" value="1"/>
</dbReference>
<feature type="region of interest" description="Disordered" evidence="1">
    <location>
        <begin position="1"/>
        <end position="24"/>
    </location>
</feature>
<dbReference type="PANTHER" id="PTHR46658:SF1">
    <property type="entry name" value="CYS OR MET METABOLISM PYRIDOXAL-PHOSPHATE-DEPENDENT ENZYME"/>
    <property type="match status" value="1"/>
</dbReference>
<evidence type="ECO:0000313" key="3">
    <source>
        <dbReference type="Proteomes" id="UP001438707"/>
    </source>
</evidence>
<dbReference type="InterPro" id="IPR015424">
    <property type="entry name" value="PyrdxlP-dep_Trfase"/>
</dbReference>
<keyword evidence="3" id="KW-1185">Reference proteome</keyword>
<proteinExistence type="predicted"/>
<dbReference type="InterPro" id="IPR009651">
    <property type="entry name" value="Met_g_lyase_put"/>
</dbReference>
<dbReference type="EMBL" id="JALJOS010000015">
    <property type="protein sequence ID" value="KAK9830791.1"/>
    <property type="molecule type" value="Genomic_DNA"/>
</dbReference>
<dbReference type="Pfam" id="PF06838">
    <property type="entry name" value="Met_gamma_lyase"/>
    <property type="match status" value="1"/>
</dbReference>
<dbReference type="Proteomes" id="UP001438707">
    <property type="component" value="Unassembled WGS sequence"/>
</dbReference>
<protein>
    <submittedName>
        <fullName evidence="2">Uncharacterized protein</fullName>
    </submittedName>
</protein>
<accession>A0AAW1RAI6</accession>
<organism evidence="2 3">
    <name type="scientific">Apatococcus lobatus</name>
    <dbReference type="NCBI Taxonomy" id="904363"/>
    <lineage>
        <taxon>Eukaryota</taxon>
        <taxon>Viridiplantae</taxon>
        <taxon>Chlorophyta</taxon>
        <taxon>core chlorophytes</taxon>
        <taxon>Trebouxiophyceae</taxon>
        <taxon>Chlorellales</taxon>
        <taxon>Chlorellaceae</taxon>
        <taxon>Apatococcus</taxon>
    </lineage>
</organism>
<dbReference type="AlphaFoldDB" id="A0AAW1RAI6"/>
<dbReference type="SUPFAM" id="SSF53383">
    <property type="entry name" value="PLP-dependent transferases"/>
    <property type="match status" value="1"/>
</dbReference>
<evidence type="ECO:0000313" key="2">
    <source>
        <dbReference type="EMBL" id="KAK9830791.1"/>
    </source>
</evidence>
<dbReference type="Gene3D" id="3.40.640.10">
    <property type="entry name" value="Type I PLP-dependent aspartate aminotransferase-like (Major domain)"/>
    <property type="match status" value="1"/>
</dbReference>
<sequence length="487" mass="50934">MLATGLRNWSCSGHSSGQQFQKSIQGRLPFSRRRAYRVLAGEKRSVNRARWAQLSPSSPPEQAESTATQTDGLVQAAAAALQSSVFPQIDALVGANIQRVQHAFKKARIGPHHFAGSTGYGHGDLGRAAFDEVMAEVMGAEAAIVRTQFVSGTHAIATALWSVLRPGDRMLAVAGRPYDTMEEVIGLRGTTGHGSLREWGVGYDELSLAADGSIDWDQLPHALNDDTKLVLVQRSCGYALRPTLGIEDIARVVDVVQQHGPPGCVVAVDNCYGELTDVLEPCAVGADLAMGSLIKSPGGTIAPGGGYVAGKADLVAAAAARLTAPGVGMDAGCVEASTLRLQMQGLFLAPQMVGEALKSGRLVAQAMTAAGFAVIPGPGMPDVLSYITAVQLGSRERMVAFCQAVQACCPVGSYIQPTPGVTAGYGDEVIFADGTFIDGSTSELTADGPLRPPYVVYCQGGTHWTHWAMALDNALAALLHARDSPAA</sequence>
<evidence type="ECO:0000256" key="1">
    <source>
        <dbReference type="SAM" id="MobiDB-lite"/>
    </source>
</evidence>
<feature type="compositionally biased region" description="Polar residues" evidence="1">
    <location>
        <begin position="7"/>
        <end position="24"/>
    </location>
</feature>
<dbReference type="PANTHER" id="PTHR46658">
    <property type="entry name" value="CYS OR MET METABOLISM PYRIDOXAL-PHOSPHATE-DEPENDENT ENZYME"/>
    <property type="match status" value="1"/>
</dbReference>
<gene>
    <name evidence="2" type="ORF">WJX74_007471</name>
</gene>